<name>A0ABN1IVL6_9FLAO</name>
<dbReference type="Proteomes" id="UP001501758">
    <property type="component" value="Unassembled WGS sequence"/>
</dbReference>
<gene>
    <name evidence="2" type="ORF">GCM10009430_24510</name>
</gene>
<keyword evidence="1" id="KW-0812">Transmembrane</keyword>
<keyword evidence="3" id="KW-1185">Reference proteome</keyword>
<dbReference type="RefSeq" id="WP_343912596.1">
    <property type="nucleotide sequence ID" value="NZ_BAAAGE010000002.1"/>
</dbReference>
<protein>
    <submittedName>
        <fullName evidence="2">Uncharacterized protein</fullName>
    </submittedName>
</protein>
<organism evidence="2 3">
    <name type="scientific">Aquimarina litoralis</name>
    <dbReference type="NCBI Taxonomy" id="584605"/>
    <lineage>
        <taxon>Bacteria</taxon>
        <taxon>Pseudomonadati</taxon>
        <taxon>Bacteroidota</taxon>
        <taxon>Flavobacteriia</taxon>
        <taxon>Flavobacteriales</taxon>
        <taxon>Flavobacteriaceae</taxon>
        <taxon>Aquimarina</taxon>
    </lineage>
</organism>
<evidence type="ECO:0000313" key="2">
    <source>
        <dbReference type="EMBL" id="GAA0722268.1"/>
    </source>
</evidence>
<sequence>MSQIKKKAFQVLVIISCLTILGTSYYLIKTSIDQKNRTKKIQQELKEELIRDWDYQYAKLKYEACNWSSIYAQITLIENRDTVAYDNYTVSDFSRKHSRVIQFWDRIQEDPFIKHYQVLDPQLDKIFPYGDSLRQLTNTYKNRMKLSEYITSLHASFNDIVNHTKETDSIIKYQTIREDTFTTYFYYLSKLDRTYYDLLFEDYPKSLYYLVSGDKKLEKEAVSRLIYRQTQELTYVRDHDSSSPMGKFRDYMNTYLKRDTDSLDNFVVKKNDSKLLLLVKTLQFKETDAVALKTDYLQALIDGASIFKDQYTKEVYVYLEFFDPENFYTDIWIQTPNQRYDKVNYPDDIPRMLSDFYNVDAYQYHIKGSFSVLDAWYPKLNR</sequence>
<evidence type="ECO:0000313" key="3">
    <source>
        <dbReference type="Proteomes" id="UP001501758"/>
    </source>
</evidence>
<feature type="transmembrane region" description="Helical" evidence="1">
    <location>
        <begin position="9"/>
        <end position="28"/>
    </location>
</feature>
<reference evidence="2 3" key="1">
    <citation type="journal article" date="2019" name="Int. J. Syst. Evol. Microbiol.">
        <title>The Global Catalogue of Microorganisms (GCM) 10K type strain sequencing project: providing services to taxonomists for standard genome sequencing and annotation.</title>
        <authorList>
            <consortium name="The Broad Institute Genomics Platform"/>
            <consortium name="The Broad Institute Genome Sequencing Center for Infectious Disease"/>
            <person name="Wu L."/>
            <person name="Ma J."/>
        </authorList>
    </citation>
    <scope>NUCLEOTIDE SEQUENCE [LARGE SCALE GENOMIC DNA]</scope>
    <source>
        <strain evidence="2 3">JCM 15974</strain>
    </source>
</reference>
<dbReference type="EMBL" id="BAAAGE010000002">
    <property type="protein sequence ID" value="GAA0722268.1"/>
    <property type="molecule type" value="Genomic_DNA"/>
</dbReference>
<accession>A0ABN1IVL6</accession>
<comment type="caution">
    <text evidence="2">The sequence shown here is derived from an EMBL/GenBank/DDBJ whole genome shotgun (WGS) entry which is preliminary data.</text>
</comment>
<evidence type="ECO:0000256" key="1">
    <source>
        <dbReference type="SAM" id="Phobius"/>
    </source>
</evidence>
<keyword evidence="1" id="KW-1133">Transmembrane helix</keyword>
<keyword evidence="1" id="KW-0472">Membrane</keyword>
<proteinExistence type="predicted"/>